<keyword evidence="5" id="KW-1185">Reference proteome</keyword>
<dbReference type="InterPro" id="IPR003695">
    <property type="entry name" value="Ppx_GppA_N"/>
</dbReference>
<dbReference type="Gene3D" id="3.30.420.150">
    <property type="entry name" value="Exopolyphosphatase. Domain 2"/>
    <property type="match status" value="1"/>
</dbReference>
<protein>
    <submittedName>
        <fullName evidence="4">Exopolyphosphatase/guanosine-5'-triphosphate, 3'-diphosphate pyrophosphatase</fullName>
    </submittedName>
</protein>
<dbReference type="SUPFAM" id="SSF53067">
    <property type="entry name" value="Actin-like ATPase domain"/>
    <property type="match status" value="2"/>
</dbReference>
<dbReference type="Pfam" id="PF02541">
    <property type="entry name" value="Ppx-GppA"/>
    <property type="match status" value="1"/>
</dbReference>
<reference evidence="4 5" key="1">
    <citation type="submission" date="2019-03" db="EMBL/GenBank/DDBJ databases">
        <title>Genomic Encyclopedia of Archaeal and Bacterial Type Strains, Phase II (KMG-II): from individual species to whole genera.</title>
        <authorList>
            <person name="Goeker M."/>
        </authorList>
    </citation>
    <scope>NUCLEOTIDE SEQUENCE [LARGE SCALE GENOMIC DNA]</scope>
    <source>
        <strain evidence="4 5">DSM 24323</strain>
    </source>
</reference>
<evidence type="ECO:0000313" key="4">
    <source>
        <dbReference type="EMBL" id="TDT29976.1"/>
    </source>
</evidence>
<dbReference type="FunFam" id="3.30.420.150:FF:000006">
    <property type="entry name" value="Ppx/GppA family phosphatase"/>
    <property type="match status" value="1"/>
</dbReference>
<dbReference type="PANTHER" id="PTHR30005">
    <property type="entry name" value="EXOPOLYPHOSPHATASE"/>
    <property type="match status" value="1"/>
</dbReference>
<dbReference type="OrthoDB" id="9793035at2"/>
<sequence length="308" mass="33047">MRLGVLDVGSNTVHLLVVDARPGGAPSAAASHKWPLRLAEHLDADGAIDDEAVGLLADTLTECRVRADDAGCAELLTFVTSAVREAVNGEQVLAQVRQRSGVSLEVMSGRDEARVTFLAARRWFGWSAGKLAVFDIGGGSLEIAGGPDEDPDVALSVPLGAGRMYREFGDDLAAMRRHARITLGAVIGDLSRHGPFDRAVGTSKTFRALGRITGAAPRSEGPFVTRRLERHDLQQWMPKLAEMEISDRAKLPGVSLDRAPQILAGAVVAESVMDLFGVNQLILCPWALREGVLLRHMDHLTNGSGRHD</sequence>
<comment type="similarity">
    <text evidence="1">Belongs to the GppA/Ppx family.</text>
</comment>
<dbReference type="GO" id="GO:0016462">
    <property type="term" value="F:pyrophosphatase activity"/>
    <property type="evidence" value="ECO:0007669"/>
    <property type="project" value="TreeGrafter"/>
</dbReference>
<proteinExistence type="inferred from homology"/>
<evidence type="ECO:0000313" key="5">
    <source>
        <dbReference type="Proteomes" id="UP000295371"/>
    </source>
</evidence>
<dbReference type="PANTHER" id="PTHR30005:SF0">
    <property type="entry name" value="RETROGRADE REGULATION PROTEIN 2"/>
    <property type="match status" value="1"/>
</dbReference>
<organism evidence="4 5">
    <name type="scientific">Naumannella halotolerans</name>
    <dbReference type="NCBI Taxonomy" id="993414"/>
    <lineage>
        <taxon>Bacteria</taxon>
        <taxon>Bacillati</taxon>
        <taxon>Actinomycetota</taxon>
        <taxon>Actinomycetes</taxon>
        <taxon>Propionibacteriales</taxon>
        <taxon>Propionibacteriaceae</taxon>
        <taxon>Naumannella</taxon>
    </lineage>
</organism>
<dbReference type="InterPro" id="IPR043129">
    <property type="entry name" value="ATPase_NBD"/>
</dbReference>
<dbReference type="RefSeq" id="WP_133755891.1">
    <property type="nucleotide sequence ID" value="NZ_CP171129.1"/>
</dbReference>
<comment type="caution">
    <text evidence="4">The sequence shown here is derived from an EMBL/GenBank/DDBJ whole genome shotgun (WGS) entry which is preliminary data.</text>
</comment>
<evidence type="ECO:0000256" key="1">
    <source>
        <dbReference type="ARBA" id="ARBA00007125"/>
    </source>
</evidence>
<evidence type="ECO:0000256" key="2">
    <source>
        <dbReference type="ARBA" id="ARBA00022801"/>
    </source>
</evidence>
<dbReference type="EMBL" id="SOAW01000003">
    <property type="protein sequence ID" value="TDT29976.1"/>
    <property type="molecule type" value="Genomic_DNA"/>
</dbReference>
<evidence type="ECO:0000259" key="3">
    <source>
        <dbReference type="Pfam" id="PF02541"/>
    </source>
</evidence>
<name>A0A4R7J0S1_9ACTN</name>
<dbReference type="InterPro" id="IPR050273">
    <property type="entry name" value="GppA/Ppx_hydrolase"/>
</dbReference>
<dbReference type="AlphaFoldDB" id="A0A4R7J0S1"/>
<gene>
    <name evidence="4" type="ORF">CLV29_2999</name>
</gene>
<accession>A0A4R7J0S1</accession>
<dbReference type="CDD" id="cd24056">
    <property type="entry name" value="ASKHA_NBD_MtPPX1-like"/>
    <property type="match status" value="1"/>
</dbReference>
<dbReference type="Proteomes" id="UP000295371">
    <property type="component" value="Unassembled WGS sequence"/>
</dbReference>
<feature type="domain" description="Ppx/GppA phosphatase N-terminal" evidence="3">
    <location>
        <begin position="23"/>
        <end position="298"/>
    </location>
</feature>
<dbReference type="Gene3D" id="3.30.420.40">
    <property type="match status" value="1"/>
</dbReference>
<keyword evidence="2" id="KW-0378">Hydrolase</keyword>